<evidence type="ECO:0000313" key="2">
    <source>
        <dbReference type="EMBL" id="MBM6922032.1"/>
    </source>
</evidence>
<protein>
    <recommendedName>
        <fullName evidence="4">Peptidase C39-like domain-containing protein</fullName>
    </recommendedName>
</protein>
<sequence>MKQQFYPKKRLYSFISILLVFTVLCCMIPSPALASSSPYTDALQKANSLKQIIISDVPDCTWTENTVCANTFPLYDIDLNVNGYVFEFETNGSPSGFIQIDLSTGEARLDSYCFSGVHTSNIMKQGKKNLSSNTKTIYLGGYSYLTEQPSTPFSLTKSYMDLYTGETLSLDTQVKAEIRESYDQYVANKVSMNRASAPIQPLGTNTVTKFVSGYTTAIAFETYTSVGDTVNKNTCAPIAVTNICKYWDLCKGKSALYTAGSTYTALKNAMGPYSIGGCDPSKVEPAWKNYVSSKGYTPSVYTFDKEGQREISFTTYREFIDWNRPFLYHADWPGDHAVAAFGYQYIEVENTIIIADAYHATCVYKTWSSLGHSWSLHEQTCACVVPL</sequence>
<reference evidence="2" key="2">
    <citation type="journal article" date="2021" name="Sci. Rep.">
        <title>The distribution of antibiotic resistance genes in chicken gut microbiota commensals.</title>
        <authorList>
            <person name="Juricova H."/>
            <person name="Matiasovicova J."/>
            <person name="Kubasova T."/>
            <person name="Cejkova D."/>
            <person name="Rychlik I."/>
        </authorList>
    </citation>
    <scope>NUCLEOTIDE SEQUENCE</scope>
    <source>
        <strain evidence="2">An559</strain>
    </source>
</reference>
<dbReference type="Proteomes" id="UP000774750">
    <property type="component" value="Unassembled WGS sequence"/>
</dbReference>
<reference evidence="2" key="1">
    <citation type="submission" date="2020-08" db="EMBL/GenBank/DDBJ databases">
        <authorList>
            <person name="Cejkova D."/>
            <person name="Kubasova T."/>
            <person name="Jahodarova E."/>
            <person name="Rychlik I."/>
        </authorList>
    </citation>
    <scope>NUCLEOTIDE SEQUENCE</scope>
    <source>
        <strain evidence="2">An559</strain>
    </source>
</reference>
<evidence type="ECO:0000256" key="1">
    <source>
        <dbReference type="SAM" id="SignalP"/>
    </source>
</evidence>
<comment type="caution">
    <text evidence="2">The sequence shown here is derived from an EMBL/GenBank/DDBJ whole genome shotgun (WGS) entry which is preliminary data.</text>
</comment>
<dbReference type="RefSeq" id="WP_204448413.1">
    <property type="nucleotide sequence ID" value="NZ_JACJKY010000044.1"/>
</dbReference>
<dbReference type="EMBL" id="JACJKY010000044">
    <property type="protein sequence ID" value="MBM6922032.1"/>
    <property type="molecule type" value="Genomic_DNA"/>
</dbReference>
<keyword evidence="3" id="KW-1185">Reference proteome</keyword>
<feature type="chain" id="PRO_5037819517" description="Peptidase C39-like domain-containing protein" evidence="1">
    <location>
        <begin position="35"/>
        <end position="387"/>
    </location>
</feature>
<gene>
    <name evidence="2" type="ORF">H6A12_12875</name>
</gene>
<dbReference type="AlphaFoldDB" id="A0A939BFE8"/>
<feature type="signal peptide" evidence="1">
    <location>
        <begin position="1"/>
        <end position="34"/>
    </location>
</feature>
<accession>A0A939BFE8</accession>
<evidence type="ECO:0000313" key="3">
    <source>
        <dbReference type="Proteomes" id="UP000774750"/>
    </source>
</evidence>
<name>A0A939BFE8_9FIRM</name>
<organism evidence="2 3">
    <name type="scientific">Merdimmobilis hominis</name>
    <dbReference type="NCBI Taxonomy" id="2897707"/>
    <lineage>
        <taxon>Bacteria</taxon>
        <taxon>Bacillati</taxon>
        <taxon>Bacillota</taxon>
        <taxon>Clostridia</taxon>
        <taxon>Eubacteriales</taxon>
        <taxon>Oscillospiraceae</taxon>
        <taxon>Merdimmobilis</taxon>
    </lineage>
</organism>
<proteinExistence type="predicted"/>
<evidence type="ECO:0008006" key="4">
    <source>
        <dbReference type="Google" id="ProtNLM"/>
    </source>
</evidence>
<keyword evidence="1" id="KW-0732">Signal</keyword>